<sequence length="144" mass="15444">MSAYLPRNPDYRQQVRESFALQGFMSTLGATLHSIEPGVVEIEVPFSPGLTQQDGFLHAGVSIAVLDSACGYSALTLMTRESRVLTVELKVNLLAPAVGDRLRARGEVLRPGRNLTVCRGDAYAFSGDSSKQVATILATMTGLT</sequence>
<dbReference type="InterPro" id="IPR003736">
    <property type="entry name" value="PAAI_dom"/>
</dbReference>
<dbReference type="Proteomes" id="UP001229081">
    <property type="component" value="Unassembled WGS sequence"/>
</dbReference>
<dbReference type="InterPro" id="IPR029069">
    <property type="entry name" value="HotDog_dom_sf"/>
</dbReference>
<organism evidence="9 10">
    <name type="scientific">Mycobacterium paragordonae</name>
    <dbReference type="NCBI Taxonomy" id="1389713"/>
    <lineage>
        <taxon>Bacteria</taxon>
        <taxon>Bacillati</taxon>
        <taxon>Actinomycetota</taxon>
        <taxon>Actinomycetes</taxon>
        <taxon>Mycobacteriales</taxon>
        <taxon>Mycobacteriaceae</taxon>
        <taxon>Mycobacterium</taxon>
    </lineage>
</organism>
<evidence type="ECO:0000313" key="9">
    <source>
        <dbReference type="EMBL" id="MDP7737704.1"/>
    </source>
</evidence>
<evidence type="ECO:0000256" key="3">
    <source>
        <dbReference type="ARBA" id="ARBA00036002"/>
    </source>
</evidence>
<accession>A0AAJ1W6H7</accession>
<evidence type="ECO:0000256" key="4">
    <source>
        <dbReference type="ARBA" id="ARBA00038381"/>
    </source>
</evidence>
<dbReference type="NCBIfam" id="TIGR00369">
    <property type="entry name" value="unchar_dom_1"/>
    <property type="match status" value="1"/>
</dbReference>
<dbReference type="Gene3D" id="3.10.129.10">
    <property type="entry name" value="Hotdog Thioesterase"/>
    <property type="match status" value="1"/>
</dbReference>
<comment type="caution">
    <text evidence="9">The sequence shown here is derived from an EMBL/GenBank/DDBJ whole genome shotgun (WGS) entry which is preliminary data.</text>
</comment>
<dbReference type="EC" id="3.1.2.20" evidence="5"/>
<dbReference type="PANTHER" id="PTHR43240:SF20">
    <property type="entry name" value="MEDIUM_LONG-CHAIN ACYL-COA THIOESTERASE YIGI"/>
    <property type="match status" value="1"/>
</dbReference>
<gene>
    <name evidence="9" type="ORF">QXL92_23435</name>
</gene>
<dbReference type="CDD" id="cd03443">
    <property type="entry name" value="PaaI_thioesterase"/>
    <property type="match status" value="1"/>
</dbReference>
<dbReference type="GO" id="GO:0047617">
    <property type="term" value="F:fatty acyl-CoA hydrolase activity"/>
    <property type="evidence" value="ECO:0007669"/>
    <property type="project" value="UniProtKB-EC"/>
</dbReference>
<comment type="catalytic activity">
    <reaction evidence="7">
        <text>a medium-chain fatty acyl-CoA + H2O = a medium-chain fatty acid + CoA + H(+)</text>
        <dbReference type="Rhea" id="RHEA:68184"/>
        <dbReference type="ChEBI" id="CHEBI:15377"/>
        <dbReference type="ChEBI" id="CHEBI:15378"/>
        <dbReference type="ChEBI" id="CHEBI:57287"/>
        <dbReference type="ChEBI" id="CHEBI:59558"/>
        <dbReference type="ChEBI" id="CHEBI:90546"/>
    </reaction>
</comment>
<proteinExistence type="inferred from homology"/>
<feature type="domain" description="Thioesterase" evidence="8">
    <location>
        <begin position="55"/>
        <end position="126"/>
    </location>
</feature>
<evidence type="ECO:0000256" key="7">
    <source>
        <dbReference type="ARBA" id="ARBA00048062"/>
    </source>
</evidence>
<reference evidence="9" key="1">
    <citation type="submission" date="2023-06" db="EMBL/GenBank/DDBJ databases">
        <title>Identification of two novel mycobacterium reveal diversities and complexities of Mycobacterium gordonae clade.</title>
        <authorList>
            <person name="Matsumoto Y."/>
            <person name="Nakamura S."/>
            <person name="Motooka D."/>
            <person name="Fukushima K."/>
        </authorList>
    </citation>
    <scope>NUCLEOTIDE SEQUENCE</scope>
    <source>
        <strain evidence="9">TY812</strain>
    </source>
</reference>
<dbReference type="PANTHER" id="PTHR43240">
    <property type="entry name" value="1,4-DIHYDROXY-2-NAPHTHOYL-COA THIOESTERASE 1"/>
    <property type="match status" value="1"/>
</dbReference>
<name>A0AAJ1W6H7_9MYCO</name>
<keyword evidence="1 9" id="KW-0378">Hydrolase</keyword>
<dbReference type="AlphaFoldDB" id="A0AAJ1W6H7"/>
<comment type="catalytic activity">
    <reaction evidence="2">
        <text>a fatty acyl-CoA + H2O = a fatty acid + CoA + H(+)</text>
        <dbReference type="Rhea" id="RHEA:16781"/>
        <dbReference type="ChEBI" id="CHEBI:15377"/>
        <dbReference type="ChEBI" id="CHEBI:15378"/>
        <dbReference type="ChEBI" id="CHEBI:28868"/>
        <dbReference type="ChEBI" id="CHEBI:57287"/>
        <dbReference type="ChEBI" id="CHEBI:77636"/>
        <dbReference type="EC" id="3.1.2.20"/>
    </reaction>
</comment>
<protein>
    <recommendedName>
        <fullName evidence="6">Medium/long-chain acyl-CoA thioesterase YigI</fullName>
        <ecNumber evidence="5">3.1.2.20</ecNumber>
    </recommendedName>
</protein>
<dbReference type="RefSeq" id="WP_205879447.1">
    <property type="nucleotide sequence ID" value="NZ_JAUFSA010000001.1"/>
</dbReference>
<evidence type="ECO:0000256" key="5">
    <source>
        <dbReference type="ARBA" id="ARBA00038894"/>
    </source>
</evidence>
<dbReference type="SUPFAM" id="SSF54637">
    <property type="entry name" value="Thioesterase/thiol ester dehydrase-isomerase"/>
    <property type="match status" value="1"/>
</dbReference>
<comment type="similarity">
    <text evidence="4">Belongs to the YigI thioesterase family.</text>
</comment>
<dbReference type="EMBL" id="JAUFSA010000001">
    <property type="protein sequence ID" value="MDP7737704.1"/>
    <property type="molecule type" value="Genomic_DNA"/>
</dbReference>
<evidence type="ECO:0000313" key="10">
    <source>
        <dbReference type="Proteomes" id="UP001229081"/>
    </source>
</evidence>
<evidence type="ECO:0000259" key="8">
    <source>
        <dbReference type="Pfam" id="PF03061"/>
    </source>
</evidence>
<dbReference type="InterPro" id="IPR006683">
    <property type="entry name" value="Thioestr_dom"/>
</dbReference>
<evidence type="ECO:0000256" key="1">
    <source>
        <dbReference type="ARBA" id="ARBA00022801"/>
    </source>
</evidence>
<dbReference type="Pfam" id="PF03061">
    <property type="entry name" value="4HBT"/>
    <property type="match status" value="1"/>
</dbReference>
<evidence type="ECO:0000256" key="6">
    <source>
        <dbReference type="ARBA" id="ARBA00040062"/>
    </source>
</evidence>
<evidence type="ECO:0000256" key="2">
    <source>
        <dbReference type="ARBA" id="ARBA00035880"/>
    </source>
</evidence>
<comment type="catalytic activity">
    <reaction evidence="3">
        <text>a long-chain fatty acyl-CoA + H2O = a long-chain fatty acid + CoA + H(+)</text>
        <dbReference type="Rhea" id="RHEA:67680"/>
        <dbReference type="ChEBI" id="CHEBI:15377"/>
        <dbReference type="ChEBI" id="CHEBI:15378"/>
        <dbReference type="ChEBI" id="CHEBI:57287"/>
        <dbReference type="ChEBI" id="CHEBI:57560"/>
        <dbReference type="ChEBI" id="CHEBI:83139"/>
    </reaction>
</comment>